<dbReference type="EC" id="3.6.-.-" evidence="6"/>
<dbReference type="CDD" id="cd04164">
    <property type="entry name" value="trmE"/>
    <property type="match status" value="1"/>
</dbReference>
<dbReference type="Gene3D" id="3.30.1360.120">
    <property type="entry name" value="Probable tRNA modification gtpase trme, domain 1"/>
    <property type="match status" value="1"/>
</dbReference>
<keyword evidence="8" id="KW-0175">Coiled coil</keyword>
<evidence type="ECO:0000256" key="7">
    <source>
        <dbReference type="RuleBase" id="RU003313"/>
    </source>
</evidence>
<keyword evidence="6" id="KW-0479">Metal-binding</keyword>
<dbReference type="RefSeq" id="WP_309863975.1">
    <property type="nucleotide sequence ID" value="NZ_JAVDQG010000003.1"/>
</dbReference>
<comment type="caution">
    <text evidence="10">The sequence shown here is derived from an EMBL/GenBank/DDBJ whole genome shotgun (WGS) entry which is preliminary data.</text>
</comment>
<evidence type="ECO:0000256" key="6">
    <source>
        <dbReference type="HAMAP-Rule" id="MF_00379"/>
    </source>
</evidence>
<keyword evidence="6" id="KW-0460">Magnesium</keyword>
<dbReference type="InterPro" id="IPR031168">
    <property type="entry name" value="G_TrmE"/>
</dbReference>
<reference evidence="10 11" key="1">
    <citation type="submission" date="2023-07" db="EMBL/GenBank/DDBJ databases">
        <title>Genomic Encyclopedia of Type Strains, Phase IV (KMG-IV): sequencing the most valuable type-strain genomes for metagenomic binning, comparative biology and taxonomic classification.</title>
        <authorList>
            <person name="Goeker M."/>
        </authorList>
    </citation>
    <scope>NUCLEOTIDE SEQUENCE [LARGE SCALE GENOMIC DNA]</scope>
    <source>
        <strain evidence="10 11">DSM 45903</strain>
    </source>
</reference>
<comment type="cofactor">
    <cofactor evidence="6">
        <name>K(+)</name>
        <dbReference type="ChEBI" id="CHEBI:29103"/>
    </cofactor>
    <text evidence="6">Binds 1 potassium ion per subunit.</text>
</comment>
<evidence type="ECO:0000313" key="10">
    <source>
        <dbReference type="EMBL" id="MDR6225370.1"/>
    </source>
</evidence>
<protein>
    <recommendedName>
        <fullName evidence="6">tRNA modification GTPase MnmE</fullName>
        <ecNumber evidence="6">3.6.-.-</ecNumber>
    </recommendedName>
</protein>
<organism evidence="10 11">
    <name type="scientific">Desmospora profundinema</name>
    <dbReference type="NCBI Taxonomy" id="1571184"/>
    <lineage>
        <taxon>Bacteria</taxon>
        <taxon>Bacillati</taxon>
        <taxon>Bacillota</taxon>
        <taxon>Bacilli</taxon>
        <taxon>Bacillales</taxon>
        <taxon>Thermoactinomycetaceae</taxon>
        <taxon>Desmospora</taxon>
    </lineage>
</organism>
<feature type="binding site" evidence="6">
    <location>
        <position position="256"/>
    </location>
    <ligand>
        <name>Mg(2+)</name>
        <dbReference type="ChEBI" id="CHEBI:18420"/>
    </ligand>
</feature>
<dbReference type="NCBIfam" id="NF003661">
    <property type="entry name" value="PRK05291.1-3"/>
    <property type="match status" value="1"/>
</dbReference>
<dbReference type="InterPro" id="IPR004520">
    <property type="entry name" value="GTPase_MnmE"/>
</dbReference>
<dbReference type="InterPro" id="IPR006073">
    <property type="entry name" value="GTP-bd"/>
</dbReference>
<feature type="binding site" evidence="6">
    <location>
        <position position="459"/>
    </location>
    <ligand>
        <name>(6S)-5-formyl-5,6,7,8-tetrahydrofolate</name>
        <dbReference type="ChEBI" id="CHEBI:57457"/>
    </ligand>
</feature>
<dbReference type="InterPro" id="IPR018948">
    <property type="entry name" value="GTP-bd_TrmE_N"/>
</dbReference>
<keyword evidence="3 6" id="KW-0547">Nucleotide-binding</keyword>
<dbReference type="PANTHER" id="PTHR42714">
    <property type="entry name" value="TRNA MODIFICATION GTPASE GTPBP3"/>
    <property type="match status" value="1"/>
</dbReference>
<evidence type="ECO:0000256" key="3">
    <source>
        <dbReference type="ARBA" id="ARBA00022741"/>
    </source>
</evidence>
<dbReference type="NCBIfam" id="TIGR00450">
    <property type="entry name" value="mnmE_trmE_thdF"/>
    <property type="match status" value="1"/>
</dbReference>
<gene>
    <name evidence="6" type="primary">mnmE</name>
    <name evidence="6" type="synonym">trmE</name>
    <name evidence="10" type="ORF">JOE21_001368</name>
</gene>
<dbReference type="InterPro" id="IPR027417">
    <property type="entry name" value="P-loop_NTPase"/>
</dbReference>
<comment type="subunit">
    <text evidence="6">Homodimer. Heterotetramer of two MnmE and two MnmG subunits.</text>
</comment>
<dbReference type="InterPro" id="IPR025867">
    <property type="entry name" value="MnmE_helical"/>
</dbReference>
<dbReference type="InterPro" id="IPR027266">
    <property type="entry name" value="TrmE/GcvT-like"/>
</dbReference>
<keyword evidence="11" id="KW-1185">Reference proteome</keyword>
<feature type="domain" description="TrmE-type G" evidence="9">
    <location>
        <begin position="221"/>
        <end position="380"/>
    </location>
</feature>
<feature type="binding site" evidence="6">
    <location>
        <begin position="250"/>
        <end position="256"/>
    </location>
    <ligand>
        <name>GTP</name>
        <dbReference type="ChEBI" id="CHEBI:37565"/>
    </ligand>
</feature>
<name>A0ABU1INM0_9BACL</name>
<feature type="binding site" evidence="6">
    <location>
        <position position="125"/>
    </location>
    <ligand>
        <name>(6S)-5-formyl-5,6,7,8-tetrahydrofolate</name>
        <dbReference type="ChEBI" id="CHEBI:57457"/>
    </ligand>
</feature>
<dbReference type="InterPro" id="IPR005225">
    <property type="entry name" value="Small_GTP-bd"/>
</dbReference>
<keyword evidence="6 10" id="KW-0378">Hydrolase</keyword>
<sequence length="459" mass="50900">METDTIAAISTPVGEGGIAVIRVSGPESISLVDRIFKGKHPLVEAATHTVHYGHIVHPVSDGDPIDEVLVTVMKKPRTFTREDVVEISCHGGMISVQSVLEVLLEVGIRLAEPGEFTKRAFLNGRIDLSQAEAVIDLIRSKTDRAAQLAMRQAEGRLSRLVQRLRRDILETLAHLAVNVDYPEYDAEELTAKRLRERCDEVEREVNSLLATARQGRIYREGIATVIVGRPNVGKSSLLNALAHENKAIVTDIPGTTRDVIEEYVNVRGIPLRLVDTAGIRETEDVVEKIGVERSHQALEEADLVLLLLNYAESLSDDDRRLLREVAPHTAIIVVNKTDLPPRLDLEEVRSLVRETPMVTTSIKEETGLDQLEQAIADLFLEGRTQSQDLTYVSNTRHIQLLKETLRHIQEAKAGLDAGVPLDMVEIDMKNAWQSLGEIIGDAVAEDLIDQIFSQFCLGK</sequence>
<feature type="binding site" evidence="6">
    <location>
        <position position="86"/>
    </location>
    <ligand>
        <name>(6S)-5-formyl-5,6,7,8-tetrahydrofolate</name>
        <dbReference type="ChEBI" id="CHEBI:57457"/>
    </ligand>
</feature>
<dbReference type="Gene3D" id="1.20.120.430">
    <property type="entry name" value="tRNA modification GTPase MnmE domain 2"/>
    <property type="match status" value="1"/>
</dbReference>
<dbReference type="Pfam" id="PF01926">
    <property type="entry name" value="MMR_HSR1"/>
    <property type="match status" value="1"/>
</dbReference>
<dbReference type="CDD" id="cd14858">
    <property type="entry name" value="TrmE_N"/>
    <property type="match status" value="1"/>
</dbReference>
<dbReference type="Gene3D" id="3.40.50.300">
    <property type="entry name" value="P-loop containing nucleotide triphosphate hydrolases"/>
    <property type="match status" value="1"/>
</dbReference>
<comment type="caution">
    <text evidence="6">Lacks conserved residue(s) required for the propagation of feature annotation.</text>
</comment>
<accession>A0ABU1INM0</accession>
<keyword evidence="5 6" id="KW-0342">GTP-binding</keyword>
<feature type="binding site" evidence="6">
    <location>
        <position position="255"/>
    </location>
    <ligand>
        <name>K(+)</name>
        <dbReference type="ChEBI" id="CHEBI:29103"/>
    </ligand>
</feature>
<feature type="binding site" evidence="6">
    <location>
        <position position="235"/>
    </location>
    <ligand>
        <name>Mg(2+)</name>
        <dbReference type="ChEBI" id="CHEBI:18420"/>
    </ligand>
</feature>
<dbReference type="SUPFAM" id="SSF52540">
    <property type="entry name" value="P-loop containing nucleoside triphosphate hydrolases"/>
    <property type="match status" value="1"/>
</dbReference>
<evidence type="ECO:0000259" key="9">
    <source>
        <dbReference type="PROSITE" id="PS51709"/>
    </source>
</evidence>
<dbReference type="Proteomes" id="UP001185012">
    <property type="component" value="Unassembled WGS sequence"/>
</dbReference>
<dbReference type="HAMAP" id="MF_00379">
    <property type="entry name" value="GTPase_MnmE"/>
    <property type="match status" value="1"/>
</dbReference>
<keyword evidence="6" id="KW-0963">Cytoplasm</keyword>
<comment type="subcellular location">
    <subcellularLocation>
        <location evidence="6">Cytoplasm</location>
    </subcellularLocation>
</comment>
<keyword evidence="2 6" id="KW-0819">tRNA processing</keyword>
<keyword evidence="4 6" id="KW-0630">Potassium</keyword>
<dbReference type="InterPro" id="IPR027368">
    <property type="entry name" value="MnmE_dom2"/>
</dbReference>
<feature type="binding site" evidence="6">
    <location>
        <position position="250"/>
    </location>
    <ligand>
        <name>K(+)</name>
        <dbReference type="ChEBI" id="CHEBI:29103"/>
    </ligand>
</feature>
<dbReference type="PANTHER" id="PTHR42714:SF2">
    <property type="entry name" value="TRNA MODIFICATION GTPASE GTPBP3, MITOCHONDRIAL"/>
    <property type="match status" value="1"/>
</dbReference>
<feature type="binding site" evidence="6">
    <location>
        <position position="252"/>
    </location>
    <ligand>
        <name>K(+)</name>
        <dbReference type="ChEBI" id="CHEBI:29103"/>
    </ligand>
</feature>
<evidence type="ECO:0000256" key="5">
    <source>
        <dbReference type="ARBA" id="ARBA00023134"/>
    </source>
</evidence>
<evidence type="ECO:0000313" key="11">
    <source>
        <dbReference type="Proteomes" id="UP001185012"/>
    </source>
</evidence>
<dbReference type="Pfam" id="PF12631">
    <property type="entry name" value="MnmE_helical"/>
    <property type="match status" value="1"/>
</dbReference>
<feature type="coiled-coil region" evidence="8">
    <location>
        <begin position="184"/>
        <end position="211"/>
    </location>
</feature>
<evidence type="ECO:0000256" key="8">
    <source>
        <dbReference type="SAM" id="Coils"/>
    </source>
</evidence>
<dbReference type="Pfam" id="PF10396">
    <property type="entry name" value="TrmE_N"/>
    <property type="match status" value="1"/>
</dbReference>
<dbReference type="NCBIfam" id="TIGR00231">
    <property type="entry name" value="small_GTP"/>
    <property type="match status" value="1"/>
</dbReference>
<feature type="binding site" evidence="6">
    <location>
        <begin position="231"/>
        <end position="236"/>
    </location>
    <ligand>
        <name>GTP</name>
        <dbReference type="ChEBI" id="CHEBI:37565"/>
    </ligand>
</feature>
<evidence type="ECO:0000256" key="1">
    <source>
        <dbReference type="ARBA" id="ARBA00011043"/>
    </source>
</evidence>
<dbReference type="EMBL" id="JAVDQG010000003">
    <property type="protein sequence ID" value="MDR6225370.1"/>
    <property type="molecule type" value="Genomic_DNA"/>
</dbReference>
<proteinExistence type="inferred from homology"/>
<evidence type="ECO:0000256" key="2">
    <source>
        <dbReference type="ARBA" id="ARBA00022694"/>
    </source>
</evidence>
<comment type="function">
    <text evidence="6">Exhibits a very high intrinsic GTPase hydrolysis rate. Involved in the addition of a carboxymethylaminomethyl (cmnm) group at the wobble position (U34) of certain tRNAs, forming tRNA-cmnm(5)s(2)U34.</text>
</comment>
<feature type="binding site" evidence="6">
    <location>
        <position position="22"/>
    </location>
    <ligand>
        <name>(6S)-5-formyl-5,6,7,8-tetrahydrofolate</name>
        <dbReference type="ChEBI" id="CHEBI:57457"/>
    </ligand>
</feature>
<comment type="similarity">
    <text evidence="1 6 7">Belongs to the TRAFAC class TrmE-Era-EngA-EngB-Septin-like GTPase superfamily. TrmE GTPase family.</text>
</comment>
<feature type="binding site" evidence="6">
    <location>
        <position position="231"/>
    </location>
    <ligand>
        <name>K(+)</name>
        <dbReference type="ChEBI" id="CHEBI:29103"/>
    </ligand>
</feature>
<evidence type="ECO:0000256" key="4">
    <source>
        <dbReference type="ARBA" id="ARBA00022958"/>
    </source>
</evidence>
<dbReference type="GO" id="GO:0016787">
    <property type="term" value="F:hydrolase activity"/>
    <property type="evidence" value="ECO:0007669"/>
    <property type="project" value="UniProtKB-KW"/>
</dbReference>
<feature type="binding site" evidence="6">
    <location>
        <begin position="275"/>
        <end position="278"/>
    </location>
    <ligand>
        <name>GTP</name>
        <dbReference type="ChEBI" id="CHEBI:37565"/>
    </ligand>
</feature>
<dbReference type="PROSITE" id="PS51709">
    <property type="entry name" value="G_TRME"/>
    <property type="match status" value="1"/>
</dbReference>